<feature type="region of interest" description="Disordered" evidence="2">
    <location>
        <begin position="437"/>
        <end position="465"/>
    </location>
</feature>
<gene>
    <name evidence="3" type="ORF">BJ875DRAFT_423567</name>
</gene>
<feature type="coiled-coil region" evidence="1">
    <location>
        <begin position="1"/>
        <end position="28"/>
    </location>
</feature>
<evidence type="ECO:0000256" key="2">
    <source>
        <dbReference type="SAM" id="MobiDB-lite"/>
    </source>
</evidence>
<reference evidence="3" key="1">
    <citation type="journal article" date="2021" name="IMA Fungus">
        <title>Genomic characterization of three marine fungi, including Emericellopsis atlantica sp. nov. with signatures of a generalist lifestyle and marine biomass degradation.</title>
        <authorList>
            <person name="Hagestad O.C."/>
            <person name="Hou L."/>
            <person name="Andersen J.H."/>
            <person name="Hansen E.H."/>
            <person name="Altermark B."/>
            <person name="Li C."/>
            <person name="Kuhnert E."/>
            <person name="Cox R.J."/>
            <person name="Crous P.W."/>
            <person name="Spatafora J.W."/>
            <person name="Lail K."/>
            <person name="Amirebrahimi M."/>
            <person name="Lipzen A."/>
            <person name="Pangilinan J."/>
            <person name="Andreopoulos W."/>
            <person name="Hayes R.D."/>
            <person name="Ng V."/>
            <person name="Grigoriev I.V."/>
            <person name="Jackson S.A."/>
            <person name="Sutton T.D.S."/>
            <person name="Dobson A.D.W."/>
            <person name="Rama T."/>
        </authorList>
    </citation>
    <scope>NUCLEOTIDE SEQUENCE</scope>
    <source>
        <strain evidence="3">TRa018bII</strain>
    </source>
</reference>
<keyword evidence="1" id="KW-0175">Coiled coil</keyword>
<feature type="compositionally biased region" description="Basic and acidic residues" evidence="2">
    <location>
        <begin position="440"/>
        <end position="462"/>
    </location>
</feature>
<sequence length="810" mass="94089">MEKTNKAKQNYEKNKREWTHELEEEGVQYMVGDPSDAVGKPLGVYYFPDAATADKEFKKHLFQASGQFARIKQHGFKQVKDQQKQHIIQSCWELFPQAAKDEYQEILAQDPNQNMSRHAIRLFSTWLASFVGIYTGMKMLKPGELVPDQSGEEKVYYFKFRQSPKALSKARRKAERNAVERARQMEVDDEEDLDDRYENSVDWRPRAERRGIKRAAIELGLNLLCPNHEQHRPEERFRIVDLPGPYHSAEFPDIPISLPLEGHERPLEIDPFEFTKRLSQWRQQNEKEYALTRKLVAEKDREALEPPANWRGPFTVASSENAIDVLGKRHAELANIYRQLIVVSVKASRPIIGAMIKRVEEGMHHEEGYKNEWADEEHIDLQQNDLTLLREITSDSWREPPQEDDGEIEMLFNEELKTMQEFEDDLEEVLDMLPLYEPEELPRRDPDDPDAEFRQPKHDPSVRGKNGMGFIEFQQLINNKRIERGGNLHLWTEIDIRGFLHHLKNIIHFDQINPQQVSQLAMTGHPENKYVSSRASAPYSAGVHTIHKGLVTIQANKWYHFQKLSFRLGRDLTRLLRDIADYNGTLTDRFTEQWDGMGEADDAMKELSKDDILACRRKIFHATPYAEPEAGLVDIVEELHKIAPDLAKEAGITFRQPTDESPGGITEKEAAVLLQMQVLEEVNNNRDRLFPENEHVWDIAARDLDEEGITPYTLRLRNGGKTDRKPVPQFFNMRRFPLCCQSEETQRALRSAGPKILEKGNVKPREKTELEIQKEQSLRGEKPLEIYRGANAPPFFPFGETPFQERFLSW</sequence>
<evidence type="ECO:0000313" key="4">
    <source>
        <dbReference type="Proteomes" id="UP000824998"/>
    </source>
</evidence>
<feature type="non-terminal residue" evidence="3">
    <location>
        <position position="810"/>
    </location>
</feature>
<dbReference type="Proteomes" id="UP000824998">
    <property type="component" value="Unassembled WGS sequence"/>
</dbReference>
<name>A0A9P8C5J8_9HELO</name>
<proteinExistence type="predicted"/>
<evidence type="ECO:0000256" key="1">
    <source>
        <dbReference type="SAM" id="Coils"/>
    </source>
</evidence>
<comment type="caution">
    <text evidence="3">The sequence shown here is derived from an EMBL/GenBank/DDBJ whole genome shotgun (WGS) entry which is preliminary data.</text>
</comment>
<keyword evidence="4" id="KW-1185">Reference proteome</keyword>
<dbReference type="EMBL" id="MU251456">
    <property type="protein sequence ID" value="KAG9234659.1"/>
    <property type="molecule type" value="Genomic_DNA"/>
</dbReference>
<dbReference type="OrthoDB" id="5422628at2759"/>
<protein>
    <submittedName>
        <fullName evidence="3">Uncharacterized protein</fullName>
    </submittedName>
</protein>
<evidence type="ECO:0000313" key="3">
    <source>
        <dbReference type="EMBL" id="KAG9234659.1"/>
    </source>
</evidence>
<organism evidence="3 4">
    <name type="scientific">Amylocarpus encephaloides</name>
    <dbReference type="NCBI Taxonomy" id="45428"/>
    <lineage>
        <taxon>Eukaryota</taxon>
        <taxon>Fungi</taxon>
        <taxon>Dikarya</taxon>
        <taxon>Ascomycota</taxon>
        <taxon>Pezizomycotina</taxon>
        <taxon>Leotiomycetes</taxon>
        <taxon>Helotiales</taxon>
        <taxon>Helotiales incertae sedis</taxon>
        <taxon>Amylocarpus</taxon>
    </lineage>
</organism>
<accession>A0A9P8C5J8</accession>
<dbReference type="AlphaFoldDB" id="A0A9P8C5J8"/>